<dbReference type="AlphaFoldDB" id="A0A0E0G7G0"/>
<feature type="compositionally biased region" description="Pro residues" evidence="1">
    <location>
        <begin position="99"/>
        <end position="127"/>
    </location>
</feature>
<accession>A0A0E0G7G0</accession>
<sequence length="139" mass="13777">MAGRASCVLILLLLAIAGFADVLAAGGATPLSSSSQVSTTTAAELKEVNGILACMIGCFTQMFGCAFGCMAKGPDTTLCVVSCNQNSIVCMVRCALTPPPPKPKPTPPPPAPTPKPPAPSPSPPPPKAAGHGVAGDPLA</sequence>
<dbReference type="HOGENOM" id="CLU_132283_0_0_1"/>
<feature type="chain" id="PRO_5002359978" evidence="2">
    <location>
        <begin position="25"/>
        <end position="139"/>
    </location>
</feature>
<reference evidence="3" key="1">
    <citation type="submission" date="2015-04" db="UniProtKB">
        <authorList>
            <consortium name="EnsemblPlants"/>
        </authorList>
    </citation>
    <scope>IDENTIFICATION</scope>
    <source>
        <strain evidence="3">SL10</strain>
    </source>
</reference>
<keyword evidence="4" id="KW-1185">Reference proteome</keyword>
<organism evidence="3">
    <name type="scientific">Oryza nivara</name>
    <name type="common">Indian wild rice</name>
    <name type="synonym">Oryza sativa f. spontanea</name>
    <dbReference type="NCBI Taxonomy" id="4536"/>
    <lineage>
        <taxon>Eukaryota</taxon>
        <taxon>Viridiplantae</taxon>
        <taxon>Streptophyta</taxon>
        <taxon>Embryophyta</taxon>
        <taxon>Tracheophyta</taxon>
        <taxon>Spermatophyta</taxon>
        <taxon>Magnoliopsida</taxon>
        <taxon>Liliopsida</taxon>
        <taxon>Poales</taxon>
        <taxon>Poaceae</taxon>
        <taxon>BOP clade</taxon>
        <taxon>Oryzoideae</taxon>
        <taxon>Oryzeae</taxon>
        <taxon>Oryzinae</taxon>
        <taxon>Oryza</taxon>
    </lineage>
</organism>
<dbReference type="Gramene" id="ONIVA02G20450.1">
    <property type="protein sequence ID" value="ONIVA02G20450.1"/>
    <property type="gene ID" value="ONIVA02G20450"/>
</dbReference>
<dbReference type="EnsemblPlants" id="ONIVA02G20450.1">
    <property type="protein sequence ID" value="ONIVA02G20450.1"/>
    <property type="gene ID" value="ONIVA02G20450"/>
</dbReference>
<evidence type="ECO:0000313" key="4">
    <source>
        <dbReference type="Proteomes" id="UP000006591"/>
    </source>
</evidence>
<evidence type="ECO:0000313" key="3">
    <source>
        <dbReference type="EnsemblPlants" id="ONIVA02G20450.1"/>
    </source>
</evidence>
<dbReference type="STRING" id="4536.A0A0E0G7G0"/>
<evidence type="ECO:0000256" key="1">
    <source>
        <dbReference type="SAM" id="MobiDB-lite"/>
    </source>
</evidence>
<reference evidence="3" key="2">
    <citation type="submission" date="2018-04" db="EMBL/GenBank/DDBJ databases">
        <title>OnivRS2 (Oryza nivara Reference Sequence Version 2).</title>
        <authorList>
            <person name="Zhang J."/>
            <person name="Kudrna D."/>
            <person name="Lee S."/>
            <person name="Talag J."/>
            <person name="Rajasekar S."/>
            <person name="Welchert J."/>
            <person name="Hsing Y.-I."/>
            <person name="Wing R.A."/>
        </authorList>
    </citation>
    <scope>NUCLEOTIDE SEQUENCE [LARGE SCALE GENOMIC DNA]</scope>
    <source>
        <strain evidence="3">SL10</strain>
    </source>
</reference>
<evidence type="ECO:0000256" key="2">
    <source>
        <dbReference type="SAM" id="SignalP"/>
    </source>
</evidence>
<feature type="region of interest" description="Disordered" evidence="1">
    <location>
        <begin position="99"/>
        <end position="139"/>
    </location>
</feature>
<dbReference type="Proteomes" id="UP000006591">
    <property type="component" value="Chromosome 2"/>
</dbReference>
<protein>
    <submittedName>
        <fullName evidence="3">Uncharacterized protein</fullName>
    </submittedName>
</protein>
<feature type="signal peptide" evidence="2">
    <location>
        <begin position="1"/>
        <end position="24"/>
    </location>
</feature>
<name>A0A0E0G7G0_ORYNI</name>
<dbReference type="OMA" id="VCMVRCA"/>
<keyword evidence="2" id="KW-0732">Signal</keyword>
<proteinExistence type="predicted"/>
<dbReference type="eggNOG" id="ENOG502R6YJ">
    <property type="taxonomic scope" value="Eukaryota"/>
</dbReference>